<sequence length="242" mass="25188">MMGVMAGAWNNGDSRGIAGVVGPARSSMLSCNCFGRGTGACSDSVTATLKDVASCLAHASSQSAHWVINLSLGATGTSSQFSMWQDAFKQHVCDKDGIIVVAAGNEGIATDAAGLVDGKPVDGVFPARFALTFPDCVIAVAAVDKFDRLADWSNWGPGVKIAAPGVNVPSDVLTNYGGSDPVTDLWAYDTWDGTSVAAPYVAGGATLIRHAFPEAFARSKVPISVSFTFPFWWQAESFPCPS</sequence>
<dbReference type="PANTHER" id="PTHR43806">
    <property type="entry name" value="PEPTIDASE S8"/>
    <property type="match status" value="1"/>
</dbReference>
<evidence type="ECO:0000313" key="8">
    <source>
        <dbReference type="Proteomes" id="UP001244341"/>
    </source>
</evidence>
<dbReference type="InterPro" id="IPR036852">
    <property type="entry name" value="Peptidase_S8/S53_dom_sf"/>
</dbReference>
<dbReference type="InterPro" id="IPR050131">
    <property type="entry name" value="Peptidase_S8_subtilisin-like"/>
</dbReference>
<keyword evidence="3" id="KW-0378">Hydrolase</keyword>
<comment type="caution">
    <text evidence="5">Lacks conserved residue(s) required for the propagation of feature annotation.</text>
</comment>
<proteinExistence type="inferred from homology"/>
<gene>
    <name evidence="7" type="ORF">OEZ85_000857</name>
</gene>
<dbReference type="PANTHER" id="PTHR43806:SF11">
    <property type="entry name" value="CEREVISIN-RELATED"/>
    <property type="match status" value="1"/>
</dbReference>
<dbReference type="PROSITE" id="PS00138">
    <property type="entry name" value="SUBTILASE_SER"/>
    <property type="match status" value="1"/>
</dbReference>
<evidence type="ECO:0000259" key="6">
    <source>
        <dbReference type="Pfam" id="PF00082"/>
    </source>
</evidence>
<dbReference type="Pfam" id="PF00082">
    <property type="entry name" value="Peptidase_S8"/>
    <property type="match status" value="1"/>
</dbReference>
<dbReference type="SUPFAM" id="SSF52743">
    <property type="entry name" value="Subtilisin-like"/>
    <property type="match status" value="1"/>
</dbReference>
<evidence type="ECO:0000256" key="4">
    <source>
        <dbReference type="ARBA" id="ARBA00022825"/>
    </source>
</evidence>
<feature type="domain" description="Peptidase S8/S53" evidence="6">
    <location>
        <begin position="3"/>
        <end position="214"/>
    </location>
</feature>
<name>A0ABY8UJZ0_TETOB</name>
<dbReference type="Proteomes" id="UP001244341">
    <property type="component" value="Chromosome 13b"/>
</dbReference>
<dbReference type="Gene3D" id="3.40.50.200">
    <property type="entry name" value="Peptidase S8/S53 domain"/>
    <property type="match status" value="1"/>
</dbReference>
<evidence type="ECO:0000313" key="7">
    <source>
        <dbReference type="EMBL" id="WIA21689.1"/>
    </source>
</evidence>
<protein>
    <recommendedName>
        <fullName evidence="6">Peptidase S8/S53 domain-containing protein</fullName>
    </recommendedName>
</protein>
<evidence type="ECO:0000256" key="1">
    <source>
        <dbReference type="ARBA" id="ARBA00011073"/>
    </source>
</evidence>
<evidence type="ECO:0000256" key="3">
    <source>
        <dbReference type="ARBA" id="ARBA00022801"/>
    </source>
</evidence>
<organism evidence="7 8">
    <name type="scientific">Tetradesmus obliquus</name>
    <name type="common">Green alga</name>
    <name type="synonym">Acutodesmus obliquus</name>
    <dbReference type="NCBI Taxonomy" id="3088"/>
    <lineage>
        <taxon>Eukaryota</taxon>
        <taxon>Viridiplantae</taxon>
        <taxon>Chlorophyta</taxon>
        <taxon>core chlorophytes</taxon>
        <taxon>Chlorophyceae</taxon>
        <taxon>CS clade</taxon>
        <taxon>Sphaeropleales</taxon>
        <taxon>Scenedesmaceae</taxon>
        <taxon>Tetradesmus</taxon>
    </lineage>
</organism>
<dbReference type="InterPro" id="IPR000209">
    <property type="entry name" value="Peptidase_S8/S53_dom"/>
</dbReference>
<evidence type="ECO:0000256" key="5">
    <source>
        <dbReference type="PROSITE-ProRule" id="PRU01240"/>
    </source>
</evidence>
<dbReference type="InterPro" id="IPR023828">
    <property type="entry name" value="Peptidase_S8_Ser-AS"/>
</dbReference>
<dbReference type="EMBL" id="CP126220">
    <property type="protein sequence ID" value="WIA21689.1"/>
    <property type="molecule type" value="Genomic_DNA"/>
</dbReference>
<keyword evidence="4" id="KW-0720">Serine protease</keyword>
<accession>A0ABY8UJZ0</accession>
<keyword evidence="8" id="KW-1185">Reference proteome</keyword>
<keyword evidence="2" id="KW-0645">Protease</keyword>
<evidence type="ECO:0000256" key="2">
    <source>
        <dbReference type="ARBA" id="ARBA00022670"/>
    </source>
</evidence>
<reference evidence="7 8" key="1">
    <citation type="submission" date="2023-05" db="EMBL/GenBank/DDBJ databases">
        <title>A 100% complete, gapless, phased diploid assembly of the Scenedesmus obliquus UTEX 3031 genome.</title>
        <authorList>
            <person name="Biondi T.C."/>
            <person name="Hanschen E.R."/>
            <person name="Kwon T."/>
            <person name="Eng W."/>
            <person name="Kruse C.P.S."/>
            <person name="Koehler S.I."/>
            <person name="Kunde Y."/>
            <person name="Gleasner C.D."/>
            <person name="You Mak K.T."/>
            <person name="Polle J."/>
            <person name="Hovde B.T."/>
            <person name="Starkenburg S.R."/>
        </authorList>
    </citation>
    <scope>NUCLEOTIDE SEQUENCE [LARGE SCALE GENOMIC DNA]</scope>
    <source>
        <strain evidence="7 8">DOE0152z</strain>
    </source>
</reference>
<dbReference type="PROSITE" id="PS51892">
    <property type="entry name" value="SUBTILASE"/>
    <property type="match status" value="1"/>
</dbReference>
<comment type="similarity">
    <text evidence="1 5">Belongs to the peptidase S8 family.</text>
</comment>